<dbReference type="InterPro" id="IPR011604">
    <property type="entry name" value="PDDEXK-like_dom_sf"/>
</dbReference>
<dbReference type="RefSeq" id="WP_111061760.1">
    <property type="nucleotide sequence ID" value="NZ_JBHUCU010000007.1"/>
</dbReference>
<dbReference type="SUPFAM" id="SSF52980">
    <property type="entry name" value="Restriction endonuclease-like"/>
    <property type="match status" value="1"/>
</dbReference>
<sequence>MKSFLEETTLDIYQRHAQEIDQIAIIIPNKRAAVYIQQYLSKQIKQPFFAPKIITINEWVDAETSERILNQTELLFVFYNVYVNYEKAKSESFDEFLKWATIILNDFDEIDRYRIAPHEIFRDLQNIKEIDEWSFDTEELHSGQIDFMNLWDKLPKYYQHLSEQLKEMNATYQGKAYQQFAQKCELIKPTSFKHYYFIGFNAFSQSEQDIISALKKQEVGTIYFDVDQHYVNNKEHEAGHFYRKLRPIFADKIPVPNHINGTAKTIEIVETAQQVAQAKYAGHILKDLTPEEINKTAIVLADESLLIPLSRSLPATIEKANITMGYPLKYSHLKSLVDMIFDLQQNALKFGNKNLYHKTILQFLDHGYIQQLIGDRKAIEVFKKEIILKNKITITPQELLKNLPALANVIPIFNIWEKQAEDGIQAMKTLIQALYENFKKQDDSKSISLEILYHFSIGMQKFEAIFDTYPQTLSLKSFKKLTYQFWQNESLSFLGNPTNGLQVMGILETRTLDFENLIVLGLNEGNLPKNNFSNSLLMRELKLHHHLPVEEDRDAIFAHHFYRLLHRAKKVFLSYNSNGEGFASGEKSRFITQLENELDPTIGHQLNKHTFSGSDKATNTAETVYKLTPTVEAKLDALFERGLSPSALNTFLKCPLDFYYTYILNLREENDVEESIESSTFGTMIHEVLERIFSPFLKEKRAITIPILSQEKKQLKVYLKEEYLKVFQPKDFEFGQNKLSYEVSIKFLEDFIDLQIKELKKVDFPIFVKHLEEDIETTFEWEINGKQKKVKIKGQADRIDQLGSIYRIIDYKSGKCDSEKVKLNKKVEQDGFQSVFEDKENKKAYAIQLLMYASMFKGMFPEHKPFTAGIISMINLKDWVQNVGTQEDENYISDTLLEKFQEELKETVKLMYSQGFEYKHNPKAKYCDYCGN</sequence>
<keyword evidence="3" id="KW-1185">Reference proteome</keyword>
<dbReference type="Gene3D" id="3.90.320.10">
    <property type="match status" value="1"/>
</dbReference>
<dbReference type="InterPro" id="IPR027417">
    <property type="entry name" value="P-loop_NTPase"/>
</dbReference>
<accession>A0A2W1NVM7</accession>
<organism evidence="2 3">
    <name type="scientific">Putridiphycobacter roseus</name>
    <dbReference type="NCBI Taxonomy" id="2219161"/>
    <lineage>
        <taxon>Bacteria</taxon>
        <taxon>Pseudomonadati</taxon>
        <taxon>Bacteroidota</taxon>
        <taxon>Flavobacteriia</taxon>
        <taxon>Flavobacteriales</taxon>
        <taxon>Crocinitomicaceae</taxon>
        <taxon>Putridiphycobacter</taxon>
    </lineage>
</organism>
<dbReference type="EMBL" id="QKSB01000001">
    <property type="protein sequence ID" value="PZE18858.1"/>
    <property type="molecule type" value="Genomic_DNA"/>
</dbReference>
<dbReference type="AlphaFoldDB" id="A0A2W1NVM7"/>
<evidence type="ECO:0000313" key="3">
    <source>
        <dbReference type="Proteomes" id="UP000249248"/>
    </source>
</evidence>
<protein>
    <recommendedName>
        <fullName evidence="1">PD-(D/E)XK endonuclease-like domain-containing protein</fullName>
    </recommendedName>
</protein>
<reference evidence="2 3" key="1">
    <citation type="submission" date="2018-06" db="EMBL/GenBank/DDBJ databases">
        <title>The draft genome sequence of Crocinitomix sp. SM1701.</title>
        <authorList>
            <person name="Zhang X."/>
        </authorList>
    </citation>
    <scope>NUCLEOTIDE SEQUENCE [LARGE SCALE GENOMIC DNA]</scope>
    <source>
        <strain evidence="2 3">SM1701</strain>
    </source>
</reference>
<dbReference type="InterPro" id="IPR038726">
    <property type="entry name" value="PDDEXK_AddAB-type"/>
</dbReference>
<evidence type="ECO:0000259" key="1">
    <source>
        <dbReference type="Pfam" id="PF12705"/>
    </source>
</evidence>
<comment type="caution">
    <text evidence="2">The sequence shown here is derived from an EMBL/GenBank/DDBJ whole genome shotgun (WGS) entry which is preliminary data.</text>
</comment>
<gene>
    <name evidence="2" type="ORF">DNU06_03240</name>
</gene>
<proteinExistence type="predicted"/>
<dbReference type="SUPFAM" id="SSF52540">
    <property type="entry name" value="P-loop containing nucleoside triphosphate hydrolases"/>
    <property type="match status" value="1"/>
</dbReference>
<dbReference type="Proteomes" id="UP000249248">
    <property type="component" value="Unassembled WGS sequence"/>
</dbReference>
<dbReference type="OrthoDB" id="9762792at2"/>
<dbReference type="Pfam" id="PF12705">
    <property type="entry name" value="PDDEXK_1"/>
    <property type="match status" value="1"/>
</dbReference>
<feature type="domain" description="PD-(D/E)XK endonuclease-like" evidence="1">
    <location>
        <begin position="643"/>
        <end position="930"/>
    </location>
</feature>
<evidence type="ECO:0000313" key="2">
    <source>
        <dbReference type="EMBL" id="PZE18858.1"/>
    </source>
</evidence>
<dbReference type="InterPro" id="IPR011335">
    <property type="entry name" value="Restrct_endonuc-II-like"/>
</dbReference>
<name>A0A2W1NVM7_9FLAO</name>